<keyword evidence="1 4" id="KW-0489">Methyltransferase</keyword>
<comment type="caution">
    <text evidence="4">The sequence shown here is derived from an EMBL/GenBank/DDBJ whole genome shotgun (WGS) entry which is preliminary data.</text>
</comment>
<evidence type="ECO:0000259" key="3">
    <source>
        <dbReference type="Pfam" id="PF00588"/>
    </source>
</evidence>
<proteinExistence type="predicted"/>
<dbReference type="Pfam" id="PF00588">
    <property type="entry name" value="SpoU_methylase"/>
    <property type="match status" value="1"/>
</dbReference>
<dbReference type="GO" id="GO:0032259">
    <property type="term" value="P:methylation"/>
    <property type="evidence" value="ECO:0007669"/>
    <property type="project" value="UniProtKB-KW"/>
</dbReference>
<keyword evidence="5" id="KW-1185">Reference proteome</keyword>
<evidence type="ECO:0000313" key="4">
    <source>
        <dbReference type="EMBL" id="MFD2275517.1"/>
    </source>
</evidence>
<dbReference type="Proteomes" id="UP001597297">
    <property type="component" value="Unassembled WGS sequence"/>
</dbReference>
<dbReference type="InterPro" id="IPR029026">
    <property type="entry name" value="tRNA_m1G_MTases_N"/>
</dbReference>
<dbReference type="CDD" id="cd18091">
    <property type="entry name" value="SpoU-like_TRM3-like"/>
    <property type="match status" value="1"/>
</dbReference>
<dbReference type="InterPro" id="IPR029028">
    <property type="entry name" value="Alpha/beta_knot_MTases"/>
</dbReference>
<dbReference type="SUPFAM" id="SSF75217">
    <property type="entry name" value="alpha/beta knot"/>
    <property type="match status" value="1"/>
</dbReference>
<evidence type="ECO:0000256" key="2">
    <source>
        <dbReference type="ARBA" id="ARBA00022679"/>
    </source>
</evidence>
<dbReference type="GO" id="GO:0008168">
    <property type="term" value="F:methyltransferase activity"/>
    <property type="evidence" value="ECO:0007669"/>
    <property type="project" value="UniProtKB-KW"/>
</dbReference>
<dbReference type="InterPro" id="IPR045330">
    <property type="entry name" value="TRM3/TARBP1"/>
</dbReference>
<feature type="domain" description="tRNA/rRNA methyltransferase SpoU type" evidence="3">
    <location>
        <begin position="24"/>
        <end position="159"/>
    </location>
</feature>
<dbReference type="RefSeq" id="WP_377092739.1">
    <property type="nucleotide sequence ID" value="NZ_JBHSJM010000001.1"/>
</dbReference>
<gene>
    <name evidence="4" type="ORF">ACFSQZ_03455</name>
</gene>
<dbReference type="PANTHER" id="PTHR12029:SF11">
    <property type="entry name" value="METHYLTRANSFERASE TARBP1-RELATED"/>
    <property type="match status" value="1"/>
</dbReference>
<dbReference type="EMBL" id="JBHUJC010000010">
    <property type="protein sequence ID" value="MFD2275517.1"/>
    <property type="molecule type" value="Genomic_DNA"/>
</dbReference>
<evidence type="ECO:0000256" key="1">
    <source>
        <dbReference type="ARBA" id="ARBA00022603"/>
    </source>
</evidence>
<dbReference type="PANTHER" id="PTHR12029">
    <property type="entry name" value="RNA METHYLTRANSFERASE"/>
    <property type="match status" value="1"/>
</dbReference>
<protein>
    <submittedName>
        <fullName evidence="4">TrmH family RNA methyltransferase</fullName>
        <ecNumber evidence="4">2.1.1.-</ecNumber>
    </submittedName>
</protein>
<dbReference type="InterPro" id="IPR001537">
    <property type="entry name" value="SpoU_MeTrfase"/>
</dbReference>
<accession>A0ABW5DYW0</accession>
<dbReference type="EC" id="2.1.1.-" evidence="4"/>
<evidence type="ECO:0000313" key="5">
    <source>
        <dbReference type="Proteomes" id="UP001597297"/>
    </source>
</evidence>
<sequence>MSESPKFEHVRYKPPSTLTQQRQLIVACSPLRSNVNLSTILRTAGCCGVTEVIATGTAKVNPKIARDGAENVKLTVKRSLVPALKKLKTEGYTLVGLEQTTNSCSLREYSFPRKCVLVIGSEREGLSQECLDLLDAVVEIPIWGLPFSYNVATATSICLMEYCSQYPEG</sequence>
<reference evidence="5" key="1">
    <citation type="journal article" date="2019" name="Int. J. Syst. Evol. Microbiol.">
        <title>The Global Catalogue of Microorganisms (GCM) 10K type strain sequencing project: providing services to taxonomists for standard genome sequencing and annotation.</title>
        <authorList>
            <consortium name="The Broad Institute Genomics Platform"/>
            <consortium name="The Broad Institute Genome Sequencing Center for Infectious Disease"/>
            <person name="Wu L."/>
            <person name="Ma J."/>
        </authorList>
    </citation>
    <scope>NUCLEOTIDE SEQUENCE [LARGE SCALE GENOMIC DNA]</scope>
    <source>
        <strain evidence="5">JCM 16545</strain>
    </source>
</reference>
<organism evidence="4 5">
    <name type="scientific">Rubritalea spongiae</name>
    <dbReference type="NCBI Taxonomy" id="430797"/>
    <lineage>
        <taxon>Bacteria</taxon>
        <taxon>Pseudomonadati</taxon>
        <taxon>Verrucomicrobiota</taxon>
        <taxon>Verrucomicrobiia</taxon>
        <taxon>Verrucomicrobiales</taxon>
        <taxon>Rubritaleaceae</taxon>
        <taxon>Rubritalea</taxon>
    </lineage>
</organism>
<name>A0ABW5DYW0_9BACT</name>
<dbReference type="Gene3D" id="3.40.1280.10">
    <property type="match status" value="1"/>
</dbReference>
<keyword evidence="2 4" id="KW-0808">Transferase</keyword>
<dbReference type="InterPro" id="IPR044748">
    <property type="entry name" value="Trm3/TARBP1_C"/>
</dbReference>